<evidence type="ECO:0000256" key="1">
    <source>
        <dbReference type="ARBA" id="ARBA00006226"/>
    </source>
</evidence>
<organism evidence="3 4">
    <name type="scientific">Parabacteroides gordonii MS-1 = DSM 23371</name>
    <dbReference type="NCBI Taxonomy" id="1203610"/>
    <lineage>
        <taxon>Bacteria</taxon>
        <taxon>Pseudomonadati</taxon>
        <taxon>Bacteroidota</taxon>
        <taxon>Bacteroidia</taxon>
        <taxon>Bacteroidales</taxon>
        <taxon>Tannerellaceae</taxon>
        <taxon>Parabacteroides</taxon>
    </lineage>
</organism>
<dbReference type="InterPro" id="IPR007712">
    <property type="entry name" value="RelE/ParE_toxin"/>
</dbReference>
<evidence type="ECO:0008006" key="5">
    <source>
        <dbReference type="Google" id="ProtNLM"/>
    </source>
</evidence>
<dbReference type="EMBL" id="AQHW01000029">
    <property type="protein sequence ID" value="KKB47500.1"/>
    <property type="molecule type" value="Genomic_DNA"/>
</dbReference>
<dbReference type="Pfam" id="PF05016">
    <property type="entry name" value="ParE_toxin"/>
    <property type="match status" value="1"/>
</dbReference>
<accession>A0A0F5IQ68</accession>
<sequence>MVEIAYRLIWSRPAQKELKAIALYYKKEVSLRVAQSIIEAIQAEARRLIHMPFIGQIEPSLADDPHEYRYLISGHYKIVYHIKKDKIRINNIFDCRQDPDKLKHAIR</sequence>
<dbReference type="HOGENOM" id="CLU_147162_8_2_10"/>
<comment type="similarity">
    <text evidence="1">Belongs to the RelE toxin family.</text>
</comment>
<gene>
    <name evidence="3" type="ORF">HMPREF1536_05144</name>
</gene>
<dbReference type="RefSeq" id="WP_028728002.1">
    <property type="nucleotide sequence ID" value="NZ_AUAE01000025.1"/>
</dbReference>
<dbReference type="PATRIC" id="fig|1203610.3.peg.5258"/>
<dbReference type="STRING" id="1203610.HMPREF1536_05144"/>
<evidence type="ECO:0000313" key="3">
    <source>
        <dbReference type="EMBL" id="KKB47500.1"/>
    </source>
</evidence>
<name>A0A0F5IQ68_9BACT</name>
<proteinExistence type="inferred from homology"/>
<reference evidence="3 4" key="1">
    <citation type="submission" date="2013-04" db="EMBL/GenBank/DDBJ databases">
        <title>The Genome Sequence of Parabacteroides gordonii DSM 23371.</title>
        <authorList>
            <consortium name="The Broad Institute Genomics Platform"/>
            <person name="Earl A."/>
            <person name="Ward D."/>
            <person name="Feldgarden M."/>
            <person name="Gevers D."/>
            <person name="Martens E."/>
            <person name="Sakamoto M."/>
            <person name="Benno Y."/>
            <person name="Suzuki N."/>
            <person name="Matsunaga N."/>
            <person name="Koshihara K."/>
            <person name="Seki M."/>
            <person name="Komiya H."/>
            <person name="Walker B."/>
            <person name="Young S."/>
            <person name="Zeng Q."/>
            <person name="Gargeya S."/>
            <person name="Fitzgerald M."/>
            <person name="Haas B."/>
            <person name="Abouelleil A."/>
            <person name="Allen A.W."/>
            <person name="Alvarado L."/>
            <person name="Arachchi H.M."/>
            <person name="Berlin A.M."/>
            <person name="Chapman S.B."/>
            <person name="Gainer-Dewar J."/>
            <person name="Goldberg J."/>
            <person name="Griggs A."/>
            <person name="Gujja S."/>
            <person name="Hansen M."/>
            <person name="Howarth C."/>
            <person name="Imamovic A."/>
            <person name="Ireland A."/>
            <person name="Larimer J."/>
            <person name="McCowan C."/>
            <person name="Murphy C."/>
            <person name="Pearson M."/>
            <person name="Poon T.W."/>
            <person name="Priest M."/>
            <person name="Roberts A."/>
            <person name="Saif S."/>
            <person name="Shea T."/>
            <person name="Sisk P."/>
            <person name="Sykes S."/>
            <person name="Wortman J."/>
            <person name="Nusbaum C."/>
            <person name="Birren B."/>
        </authorList>
    </citation>
    <scope>NUCLEOTIDE SEQUENCE [LARGE SCALE GENOMIC DNA]</scope>
    <source>
        <strain evidence="3 4">MS-1</strain>
    </source>
</reference>
<dbReference type="Proteomes" id="UP000033035">
    <property type="component" value="Unassembled WGS sequence"/>
</dbReference>
<evidence type="ECO:0000313" key="4">
    <source>
        <dbReference type="Proteomes" id="UP000033035"/>
    </source>
</evidence>
<dbReference type="InterPro" id="IPR035093">
    <property type="entry name" value="RelE/ParE_toxin_dom_sf"/>
</dbReference>
<comment type="caution">
    <text evidence="3">The sequence shown here is derived from an EMBL/GenBank/DDBJ whole genome shotgun (WGS) entry which is preliminary data.</text>
</comment>
<keyword evidence="4" id="KW-1185">Reference proteome</keyword>
<dbReference type="AlphaFoldDB" id="A0A0F5IQ68"/>
<keyword evidence="2" id="KW-1277">Toxin-antitoxin system</keyword>
<dbReference type="Gene3D" id="3.30.2310.20">
    <property type="entry name" value="RelE-like"/>
    <property type="match status" value="1"/>
</dbReference>
<dbReference type="SUPFAM" id="SSF143011">
    <property type="entry name" value="RelE-like"/>
    <property type="match status" value="1"/>
</dbReference>
<protein>
    <recommendedName>
        <fullName evidence="5">RelE/StbE family addiction module toxin</fullName>
    </recommendedName>
</protein>
<evidence type="ECO:0000256" key="2">
    <source>
        <dbReference type="ARBA" id="ARBA00022649"/>
    </source>
</evidence>
<dbReference type="InterPro" id="IPR051803">
    <property type="entry name" value="TA_system_RelE-like_toxin"/>
</dbReference>
<dbReference type="PANTHER" id="PTHR33755">
    <property type="entry name" value="TOXIN PARE1-RELATED"/>
    <property type="match status" value="1"/>
</dbReference>